<feature type="domain" description="HTH hxlR-type" evidence="4">
    <location>
        <begin position="23"/>
        <end position="127"/>
    </location>
</feature>
<dbReference type="InterPro" id="IPR036390">
    <property type="entry name" value="WH_DNA-bd_sf"/>
</dbReference>
<reference evidence="5 6" key="1">
    <citation type="submission" date="2016-10" db="EMBL/GenBank/DDBJ databases">
        <authorList>
            <person name="de Groot N.N."/>
        </authorList>
    </citation>
    <scope>NUCLEOTIDE SEQUENCE [LARGE SCALE GENOMIC DNA]</scope>
    <source>
        <strain evidence="5 6">DSM 21039</strain>
    </source>
</reference>
<sequence>MMQQIEKRSHREVPNEEINMKTCPKQYVLAVGDALNAFTGKWKLFIIGALIPGKQRFSELEKNIPKINPRMLSKELRDLEANGIVKRKVNDSLPVSVEYELTPSGYAMRLMFDSMIDWGMQHRAWSMPGKITRQ</sequence>
<evidence type="ECO:0000313" key="5">
    <source>
        <dbReference type="EMBL" id="SEM58691.1"/>
    </source>
</evidence>
<keyword evidence="1" id="KW-0805">Transcription regulation</keyword>
<dbReference type="STRING" id="573321.SAMN04488505_105116"/>
<evidence type="ECO:0000313" key="6">
    <source>
        <dbReference type="Proteomes" id="UP000198984"/>
    </source>
</evidence>
<dbReference type="EMBL" id="FOBB01000005">
    <property type="protein sequence ID" value="SEM58691.1"/>
    <property type="molecule type" value="Genomic_DNA"/>
</dbReference>
<dbReference type="AlphaFoldDB" id="A0A1H7ZKB8"/>
<evidence type="ECO:0000256" key="1">
    <source>
        <dbReference type="ARBA" id="ARBA00023015"/>
    </source>
</evidence>
<dbReference type="RefSeq" id="WP_202909308.1">
    <property type="nucleotide sequence ID" value="NZ_FOBB01000005.1"/>
</dbReference>
<dbReference type="GO" id="GO:0003677">
    <property type="term" value="F:DNA binding"/>
    <property type="evidence" value="ECO:0007669"/>
    <property type="project" value="UniProtKB-KW"/>
</dbReference>
<proteinExistence type="predicted"/>
<dbReference type="Proteomes" id="UP000198984">
    <property type="component" value="Unassembled WGS sequence"/>
</dbReference>
<dbReference type="InterPro" id="IPR036388">
    <property type="entry name" value="WH-like_DNA-bd_sf"/>
</dbReference>
<evidence type="ECO:0000256" key="3">
    <source>
        <dbReference type="ARBA" id="ARBA00023163"/>
    </source>
</evidence>
<keyword evidence="6" id="KW-1185">Reference proteome</keyword>
<dbReference type="PANTHER" id="PTHR33204">
    <property type="entry name" value="TRANSCRIPTIONAL REGULATOR, MARR FAMILY"/>
    <property type="match status" value="1"/>
</dbReference>
<organism evidence="5 6">
    <name type="scientific">Chitinophaga rupis</name>
    <dbReference type="NCBI Taxonomy" id="573321"/>
    <lineage>
        <taxon>Bacteria</taxon>
        <taxon>Pseudomonadati</taxon>
        <taxon>Bacteroidota</taxon>
        <taxon>Chitinophagia</taxon>
        <taxon>Chitinophagales</taxon>
        <taxon>Chitinophagaceae</taxon>
        <taxon>Chitinophaga</taxon>
    </lineage>
</organism>
<keyword evidence="3" id="KW-0804">Transcription</keyword>
<evidence type="ECO:0000259" key="4">
    <source>
        <dbReference type="PROSITE" id="PS51118"/>
    </source>
</evidence>
<gene>
    <name evidence="5" type="ORF">SAMN04488505_105116</name>
</gene>
<dbReference type="InterPro" id="IPR002577">
    <property type="entry name" value="HTH_HxlR"/>
</dbReference>
<dbReference type="SUPFAM" id="SSF46785">
    <property type="entry name" value="Winged helix' DNA-binding domain"/>
    <property type="match status" value="1"/>
</dbReference>
<evidence type="ECO:0000256" key="2">
    <source>
        <dbReference type="ARBA" id="ARBA00023125"/>
    </source>
</evidence>
<protein>
    <submittedName>
        <fullName evidence="5">Transcriptional regulator, HxlR family</fullName>
    </submittedName>
</protein>
<name>A0A1H7ZKB8_9BACT</name>
<keyword evidence="2" id="KW-0238">DNA-binding</keyword>
<accession>A0A1H7ZKB8</accession>
<dbReference type="Gene3D" id="1.10.10.10">
    <property type="entry name" value="Winged helix-like DNA-binding domain superfamily/Winged helix DNA-binding domain"/>
    <property type="match status" value="1"/>
</dbReference>
<dbReference type="Pfam" id="PF01638">
    <property type="entry name" value="HxlR"/>
    <property type="match status" value="1"/>
</dbReference>
<dbReference type="PROSITE" id="PS51118">
    <property type="entry name" value="HTH_HXLR"/>
    <property type="match status" value="1"/>
</dbReference>